<dbReference type="GO" id="GO:0003824">
    <property type="term" value="F:catalytic activity"/>
    <property type="evidence" value="ECO:0007669"/>
    <property type="project" value="InterPro"/>
</dbReference>
<reference evidence="3 4" key="1">
    <citation type="submission" date="2019-09" db="EMBL/GenBank/DDBJ databases">
        <authorList>
            <person name="Depoorter E."/>
        </authorList>
    </citation>
    <scope>NUCLEOTIDE SEQUENCE [LARGE SCALE GENOMIC DNA]</scope>
    <source>
        <strain evidence="3">LMG 13014</strain>
    </source>
</reference>
<dbReference type="GO" id="GO:0006635">
    <property type="term" value="P:fatty acid beta-oxidation"/>
    <property type="evidence" value="ECO:0007669"/>
    <property type="project" value="TreeGrafter"/>
</dbReference>
<comment type="similarity">
    <text evidence="1 2">Belongs to the enoyl-CoA hydratase/isomerase family.</text>
</comment>
<dbReference type="CDD" id="cd06558">
    <property type="entry name" value="crotonase-like"/>
    <property type="match status" value="1"/>
</dbReference>
<dbReference type="PROSITE" id="PS00166">
    <property type="entry name" value="ENOYL_COA_HYDRATASE"/>
    <property type="match status" value="1"/>
</dbReference>
<gene>
    <name evidence="3" type="ORF">BLA13014_00207</name>
</gene>
<evidence type="ECO:0000256" key="1">
    <source>
        <dbReference type="ARBA" id="ARBA00005254"/>
    </source>
</evidence>
<dbReference type="InterPro" id="IPR018376">
    <property type="entry name" value="Enoyl-CoA_hyd/isom_CS"/>
</dbReference>
<name>A0A6P2H456_9BURK</name>
<dbReference type="InterPro" id="IPR001753">
    <property type="entry name" value="Enoyl-CoA_hydra/iso"/>
</dbReference>
<dbReference type="InterPro" id="IPR029045">
    <property type="entry name" value="ClpP/crotonase-like_dom_sf"/>
</dbReference>
<protein>
    <submittedName>
        <fullName evidence="3">Putative carnitinyl-CoA dehydratase</fullName>
    </submittedName>
</protein>
<dbReference type="RefSeq" id="WP_175020830.1">
    <property type="nucleotide sequence ID" value="NZ_CABVQC010000001.1"/>
</dbReference>
<proteinExistence type="inferred from homology"/>
<dbReference type="EMBL" id="CABVQC010000001">
    <property type="protein sequence ID" value="VWB10806.1"/>
    <property type="molecule type" value="Genomic_DNA"/>
</dbReference>
<dbReference type="Proteomes" id="UP000494261">
    <property type="component" value="Unassembled WGS sequence"/>
</dbReference>
<dbReference type="Gene3D" id="3.90.226.10">
    <property type="entry name" value="2-enoyl-CoA Hydratase, Chain A, domain 1"/>
    <property type="match status" value="1"/>
</dbReference>
<dbReference type="AlphaFoldDB" id="A0A6P2H456"/>
<dbReference type="Pfam" id="PF00378">
    <property type="entry name" value="ECH_1"/>
    <property type="match status" value="1"/>
</dbReference>
<evidence type="ECO:0000313" key="3">
    <source>
        <dbReference type="EMBL" id="VWB10806.1"/>
    </source>
</evidence>
<dbReference type="PANTHER" id="PTHR11941">
    <property type="entry name" value="ENOYL-COA HYDRATASE-RELATED"/>
    <property type="match status" value="1"/>
</dbReference>
<accession>A0A6P2H456</accession>
<sequence>MNYTNLKVSRQDGIGYLTFARPEIHNAISVELMTESMDALARLADDDAVRVIVVSGEGKSFCSGFDLKQSVQRATKGVAGWRARYRQNFEFMMSFWDCPKPTIASIHGHCLAGGFELSLACDISIAAESTRFGMPEAKFGSSSVLLMLPWLAGPKLAKEILMCGLEGFGAAQAKDARIVNHVVPDAQREAFTRELALQIVSSSPHSVTYFKQAINRTFDTMGMRTALEAALDAGIMVEAEENPETAEFSRIRKESGLKAAIEWRKNRSAVAGS</sequence>
<dbReference type="SUPFAM" id="SSF52096">
    <property type="entry name" value="ClpP/crotonase"/>
    <property type="match status" value="1"/>
</dbReference>
<evidence type="ECO:0000313" key="4">
    <source>
        <dbReference type="Proteomes" id="UP000494261"/>
    </source>
</evidence>
<organism evidence="3 4">
    <name type="scientific">Burkholderia aenigmatica</name>
    <dbReference type="NCBI Taxonomy" id="2015348"/>
    <lineage>
        <taxon>Bacteria</taxon>
        <taxon>Pseudomonadati</taxon>
        <taxon>Pseudomonadota</taxon>
        <taxon>Betaproteobacteria</taxon>
        <taxon>Burkholderiales</taxon>
        <taxon>Burkholderiaceae</taxon>
        <taxon>Burkholderia</taxon>
        <taxon>Burkholderia cepacia complex</taxon>
    </lineage>
</organism>
<evidence type="ECO:0000256" key="2">
    <source>
        <dbReference type="RuleBase" id="RU003707"/>
    </source>
</evidence>
<dbReference type="PANTHER" id="PTHR11941:SF54">
    <property type="entry name" value="ENOYL-COA HYDRATASE, MITOCHONDRIAL"/>
    <property type="match status" value="1"/>
</dbReference>